<evidence type="ECO:0000313" key="3">
    <source>
        <dbReference type="Proteomes" id="UP000321393"/>
    </source>
</evidence>
<comment type="caution">
    <text evidence="2">The sequence shown here is derived from an EMBL/GenBank/DDBJ whole genome shotgun (WGS) entry which is preliminary data.</text>
</comment>
<dbReference type="Proteomes" id="UP000321393">
    <property type="component" value="Unassembled WGS sequence"/>
</dbReference>
<gene>
    <name evidence="2" type="ORF">E5676_scaffold22G00190</name>
    <name evidence="1" type="ORF">E6C27_scaffold24G003830</name>
</gene>
<dbReference type="AlphaFoldDB" id="A0A5D3DV18"/>
<dbReference type="InterPro" id="IPR012337">
    <property type="entry name" value="RNaseH-like_sf"/>
</dbReference>
<dbReference type="Gene3D" id="3.30.420.10">
    <property type="entry name" value="Ribonuclease H-like superfamily/Ribonuclease H"/>
    <property type="match status" value="1"/>
</dbReference>
<dbReference type="InterPro" id="IPR036397">
    <property type="entry name" value="RNaseH_sf"/>
</dbReference>
<dbReference type="InterPro" id="IPR052160">
    <property type="entry name" value="Gypsy_RT_Integrase-like"/>
</dbReference>
<dbReference type="EMBL" id="SSTD01002678">
    <property type="protein sequence ID" value="TYK27551.1"/>
    <property type="molecule type" value="Genomic_DNA"/>
</dbReference>
<name>A0A5D3DV18_CUCMM</name>
<evidence type="ECO:0000313" key="2">
    <source>
        <dbReference type="EMBL" id="TYK27551.1"/>
    </source>
</evidence>
<dbReference type="PANTHER" id="PTHR47266">
    <property type="entry name" value="ENDONUCLEASE-RELATED"/>
    <property type="match status" value="1"/>
</dbReference>
<organism evidence="2 4">
    <name type="scientific">Cucumis melo var. makuwa</name>
    <name type="common">Oriental melon</name>
    <dbReference type="NCBI Taxonomy" id="1194695"/>
    <lineage>
        <taxon>Eukaryota</taxon>
        <taxon>Viridiplantae</taxon>
        <taxon>Streptophyta</taxon>
        <taxon>Embryophyta</taxon>
        <taxon>Tracheophyta</taxon>
        <taxon>Spermatophyta</taxon>
        <taxon>Magnoliopsida</taxon>
        <taxon>eudicotyledons</taxon>
        <taxon>Gunneridae</taxon>
        <taxon>Pentapetalae</taxon>
        <taxon>rosids</taxon>
        <taxon>fabids</taxon>
        <taxon>Cucurbitales</taxon>
        <taxon>Cucurbitaceae</taxon>
        <taxon>Benincaseae</taxon>
        <taxon>Cucumis</taxon>
    </lineage>
</organism>
<dbReference type="GO" id="GO:0003676">
    <property type="term" value="F:nucleic acid binding"/>
    <property type="evidence" value="ECO:0007669"/>
    <property type="project" value="InterPro"/>
</dbReference>
<accession>A0A5D3DV18</accession>
<reference evidence="3 4" key="1">
    <citation type="submission" date="2019-08" db="EMBL/GenBank/DDBJ databases">
        <title>Draft genome sequences of two oriental melons (Cucumis melo L. var makuwa).</title>
        <authorList>
            <person name="Kwon S.-Y."/>
        </authorList>
    </citation>
    <scope>NUCLEOTIDE SEQUENCE [LARGE SCALE GENOMIC DNA]</scope>
    <source>
        <strain evidence="4">cv. Chang Bougi</strain>
        <strain evidence="3">cv. SW 3</strain>
        <tissue evidence="2">Leaf</tissue>
    </source>
</reference>
<proteinExistence type="predicted"/>
<evidence type="ECO:0000313" key="4">
    <source>
        <dbReference type="Proteomes" id="UP000321947"/>
    </source>
</evidence>
<dbReference type="SUPFAM" id="SSF53098">
    <property type="entry name" value="Ribonuclease H-like"/>
    <property type="match status" value="1"/>
</dbReference>
<dbReference type="Proteomes" id="UP000321947">
    <property type="component" value="Unassembled WGS sequence"/>
</dbReference>
<dbReference type="OrthoDB" id="1903608at2759"/>
<sequence length="202" mass="23175">MAPFVQYGDHIYILLVADYVPKWVEAISCTKNDAITITKLLTKYTITHKIANAYHPQTNGQAKVSNRETKNILEKVVNSSHKNWASNLNLTIWAYRTAYKIPIGMTTYALVLEKACHLPLEFEHKVMWACKKLNLNHNAAEEARLLQLHELQERSFVVKEILTHGAMEIASLNGDNMFKVNGQRLKVYYEDENCIKISVDLK</sequence>
<protein>
    <submittedName>
        <fullName evidence="2">KRAB-A domain-containing protein 2-like</fullName>
    </submittedName>
</protein>
<evidence type="ECO:0000313" key="1">
    <source>
        <dbReference type="EMBL" id="KAA0054587.1"/>
    </source>
</evidence>
<dbReference type="EMBL" id="SSTE01008830">
    <property type="protein sequence ID" value="KAA0054587.1"/>
    <property type="molecule type" value="Genomic_DNA"/>
</dbReference>